<dbReference type="Proteomes" id="UP001612928">
    <property type="component" value="Unassembled WGS sequence"/>
</dbReference>
<comment type="cofactor">
    <cofactor evidence="2">
        <name>Mg(2+)</name>
        <dbReference type="ChEBI" id="CHEBI:18420"/>
    </cofactor>
</comment>
<evidence type="ECO:0000256" key="4">
    <source>
        <dbReference type="ARBA" id="ARBA00022723"/>
    </source>
</evidence>
<feature type="domain" description="Endonuclease/exonuclease/phosphatase" evidence="9">
    <location>
        <begin position="6"/>
        <end position="228"/>
    </location>
</feature>
<dbReference type="RefSeq" id="WP_397022164.1">
    <property type="nucleotide sequence ID" value="NZ_JBITMB010000004.1"/>
</dbReference>
<comment type="caution">
    <text evidence="10">The sequence shown here is derived from an EMBL/GenBank/DDBJ whole genome shotgun (WGS) entry which is preliminary data.</text>
</comment>
<keyword evidence="7" id="KW-0460">Magnesium</keyword>
<protein>
    <submittedName>
        <fullName evidence="10">Endonuclease/exonuclease/phosphatase family protein</fullName>
    </submittedName>
</protein>
<dbReference type="EMBL" id="JBITMB010000004">
    <property type="protein sequence ID" value="MFI7442205.1"/>
    <property type="molecule type" value="Genomic_DNA"/>
</dbReference>
<evidence type="ECO:0000313" key="11">
    <source>
        <dbReference type="Proteomes" id="UP001612928"/>
    </source>
</evidence>
<evidence type="ECO:0000256" key="5">
    <source>
        <dbReference type="ARBA" id="ARBA00022763"/>
    </source>
</evidence>
<organism evidence="10 11">
    <name type="scientific">Nonomuraea indica</name>
    <dbReference type="NCBI Taxonomy" id="1581193"/>
    <lineage>
        <taxon>Bacteria</taxon>
        <taxon>Bacillati</taxon>
        <taxon>Actinomycetota</taxon>
        <taxon>Actinomycetes</taxon>
        <taxon>Streptosporangiales</taxon>
        <taxon>Streptosporangiaceae</taxon>
        <taxon>Nonomuraea</taxon>
    </lineage>
</organism>
<evidence type="ECO:0000313" key="10">
    <source>
        <dbReference type="EMBL" id="MFI7442205.1"/>
    </source>
</evidence>
<evidence type="ECO:0000256" key="1">
    <source>
        <dbReference type="ARBA" id="ARBA00001936"/>
    </source>
</evidence>
<dbReference type="Gene3D" id="3.60.10.10">
    <property type="entry name" value="Endonuclease/exonuclease/phosphatase"/>
    <property type="match status" value="1"/>
</dbReference>
<gene>
    <name evidence="10" type="ORF">ACIBP5_19755</name>
</gene>
<proteinExistence type="predicted"/>
<keyword evidence="4" id="KW-0479">Metal-binding</keyword>
<dbReference type="InterPro" id="IPR005135">
    <property type="entry name" value="Endo/exonuclease/phosphatase"/>
</dbReference>
<evidence type="ECO:0000256" key="7">
    <source>
        <dbReference type="ARBA" id="ARBA00022842"/>
    </source>
</evidence>
<evidence type="ECO:0000259" key="9">
    <source>
        <dbReference type="Pfam" id="PF03372"/>
    </source>
</evidence>
<dbReference type="GO" id="GO:0004519">
    <property type="term" value="F:endonuclease activity"/>
    <property type="evidence" value="ECO:0007669"/>
    <property type="project" value="UniProtKB-KW"/>
</dbReference>
<comment type="cofactor">
    <cofactor evidence="1">
        <name>Mn(2+)</name>
        <dbReference type="ChEBI" id="CHEBI:29035"/>
    </cofactor>
</comment>
<evidence type="ECO:0000256" key="3">
    <source>
        <dbReference type="ARBA" id="ARBA00022722"/>
    </source>
</evidence>
<dbReference type="InterPro" id="IPR051547">
    <property type="entry name" value="TDP2-like"/>
</dbReference>
<evidence type="ECO:0000256" key="8">
    <source>
        <dbReference type="ARBA" id="ARBA00023204"/>
    </source>
</evidence>
<accession>A0ABW8A5Z1</accession>
<sequence>MTVRIATYNVRGMKDSVPALVRVITALRADVLCLQEAPGPLHLRGGRAALARACGMRVAAASRLGGVAVLAGPRCRVRHAESRVLRFFTGLQVRALAVAVVEVDGMRLAAGSVHLDLHGAARLRHATEIMSVMRRVSAEHGAAAVVGGDINERAHQPTWRYLAAQLVDCHPAAAAGDGFTFSARSPRMRIDALFAARGTRVVSCACPGATGGTSGAVSGADLIAASDHLPVVAELGEGG</sequence>
<keyword evidence="11" id="KW-1185">Reference proteome</keyword>
<keyword evidence="8" id="KW-0234">DNA repair</keyword>
<dbReference type="PANTHER" id="PTHR15822:SF4">
    <property type="entry name" value="TYROSYL-DNA PHOSPHODIESTERASE 2"/>
    <property type="match status" value="1"/>
</dbReference>
<evidence type="ECO:0000256" key="6">
    <source>
        <dbReference type="ARBA" id="ARBA00022801"/>
    </source>
</evidence>
<name>A0ABW8A5Z1_9ACTN</name>
<reference evidence="10 11" key="1">
    <citation type="submission" date="2024-10" db="EMBL/GenBank/DDBJ databases">
        <title>The Natural Products Discovery Center: Release of the First 8490 Sequenced Strains for Exploring Actinobacteria Biosynthetic Diversity.</title>
        <authorList>
            <person name="Kalkreuter E."/>
            <person name="Kautsar S.A."/>
            <person name="Yang D."/>
            <person name="Bader C.D."/>
            <person name="Teijaro C.N."/>
            <person name="Fluegel L."/>
            <person name="Davis C.M."/>
            <person name="Simpson J.R."/>
            <person name="Lauterbach L."/>
            <person name="Steele A.D."/>
            <person name="Gui C."/>
            <person name="Meng S."/>
            <person name="Li G."/>
            <person name="Viehrig K."/>
            <person name="Ye F."/>
            <person name="Su P."/>
            <person name="Kiefer A.F."/>
            <person name="Nichols A."/>
            <person name="Cepeda A.J."/>
            <person name="Yan W."/>
            <person name="Fan B."/>
            <person name="Jiang Y."/>
            <person name="Adhikari A."/>
            <person name="Zheng C.-J."/>
            <person name="Schuster L."/>
            <person name="Cowan T.M."/>
            <person name="Smanski M.J."/>
            <person name="Chevrette M.G."/>
            <person name="De Carvalho L.P.S."/>
            <person name="Shen B."/>
        </authorList>
    </citation>
    <scope>NUCLEOTIDE SEQUENCE [LARGE SCALE GENOMIC DNA]</scope>
    <source>
        <strain evidence="10 11">NPDC049503</strain>
    </source>
</reference>
<keyword evidence="6" id="KW-0378">Hydrolase</keyword>
<keyword evidence="5" id="KW-0227">DNA damage</keyword>
<dbReference type="PANTHER" id="PTHR15822">
    <property type="entry name" value="TRAF AND TNF RECEPTOR-ASSOCIATED PROTEIN"/>
    <property type="match status" value="1"/>
</dbReference>
<dbReference type="SUPFAM" id="SSF56219">
    <property type="entry name" value="DNase I-like"/>
    <property type="match status" value="1"/>
</dbReference>
<keyword evidence="3" id="KW-0540">Nuclease</keyword>
<dbReference type="Pfam" id="PF03372">
    <property type="entry name" value="Exo_endo_phos"/>
    <property type="match status" value="1"/>
</dbReference>
<keyword evidence="10" id="KW-0255">Endonuclease</keyword>
<evidence type="ECO:0000256" key="2">
    <source>
        <dbReference type="ARBA" id="ARBA00001946"/>
    </source>
</evidence>
<dbReference type="InterPro" id="IPR036691">
    <property type="entry name" value="Endo/exonu/phosph_ase_sf"/>
</dbReference>